<dbReference type="RefSeq" id="WP_162563072.1">
    <property type="nucleotide sequence ID" value="NZ_HG322951.1"/>
</dbReference>
<accession>A0A7X6RVJ7</accession>
<dbReference type="EMBL" id="JAAXPJ010000002">
    <property type="protein sequence ID" value="NKZ10761.1"/>
    <property type="molecule type" value="Genomic_DNA"/>
</dbReference>
<reference evidence="1 2" key="1">
    <citation type="submission" date="2020-04" db="EMBL/GenBank/DDBJ databases">
        <title>MicrobeNet Type strains.</title>
        <authorList>
            <person name="Nicholson A.C."/>
        </authorList>
    </citation>
    <scope>NUCLEOTIDE SEQUENCE [LARGE SCALE GENOMIC DNA]</scope>
    <source>
        <strain evidence="1 2">ATCC 700731</strain>
    </source>
</reference>
<proteinExistence type="predicted"/>
<evidence type="ECO:0000313" key="2">
    <source>
        <dbReference type="Proteomes" id="UP000518188"/>
    </source>
</evidence>
<sequence>MYQTSPSSDEYWTSKTRWYSAVLDVDNVATILGLQGSTMRQYVARSQLEGFPEPLARGRSNGWSLDQVFQFIDQYKPQLRHLIPRLYCLPGPMNPAVFLRGEEIVIDDRLTPVRFGVHFWQPSDRRGEVAVAYPESLDEPGWRFTADLLAHKALERATAVILVTNEIQMTPQHEWQASIAVLERHDVALPPNTTRHPIGDPSRPKVVIPELGWYDLANLLRTDVPWWPPALRDIAQVIRWRPGTPRQHIRIQDRSYNEAMLRDVASHCPPAHSEAAINLADRINRIVEDRWYSAYMESPSLPVGERCERPGLIQAAEARFLIPVPPTPSYEELAWLLHLEVDDALVADKAIGVLDASGACESLIASAVVIDDQSGPLAKRWLAAAKPVKAADRSQLGYAFARMNAAGYGPIDAWLAHPQDENTWIVVTKSGTAVATVGTAVPANGRLVEFELGSYGGFFKDSSDQVWPLPFPKSGGYSSGHEGTGPADLVSTVVALRRDAASDIVTVTRPPNYRSLPLWRYVVRTSTPFHVSQSDFASLVDSSTPQESSPN</sequence>
<evidence type="ECO:0000313" key="1">
    <source>
        <dbReference type="EMBL" id="NKZ10761.1"/>
    </source>
</evidence>
<gene>
    <name evidence="1" type="ORF">HGA11_07190</name>
</gene>
<comment type="caution">
    <text evidence="1">The sequence shown here is derived from an EMBL/GenBank/DDBJ whole genome shotgun (WGS) entry which is preliminary data.</text>
</comment>
<organism evidence="1 2">
    <name type="scientific">Mycolicibacterium septicum DSM 44393</name>
    <dbReference type="NCBI Taxonomy" id="1341646"/>
    <lineage>
        <taxon>Bacteria</taxon>
        <taxon>Bacillati</taxon>
        <taxon>Actinomycetota</taxon>
        <taxon>Actinomycetes</taxon>
        <taxon>Mycobacteriales</taxon>
        <taxon>Mycobacteriaceae</taxon>
        <taxon>Mycolicibacterium</taxon>
    </lineage>
</organism>
<dbReference type="AlphaFoldDB" id="A0A7X6RVJ7"/>
<dbReference type="Proteomes" id="UP000518188">
    <property type="component" value="Unassembled WGS sequence"/>
</dbReference>
<protein>
    <submittedName>
        <fullName evidence="1">Uncharacterized protein</fullName>
    </submittedName>
</protein>
<name>A0A7X6RVJ7_9MYCO</name>